<keyword evidence="8" id="KW-1185">Reference proteome</keyword>
<evidence type="ECO:0000256" key="5">
    <source>
        <dbReference type="SAM" id="MobiDB-lite"/>
    </source>
</evidence>
<dbReference type="SUPFAM" id="SSF102462">
    <property type="entry name" value="Peptidyl-tRNA hydrolase II"/>
    <property type="match status" value="1"/>
</dbReference>
<dbReference type="STRING" id="62708.A0A420I1R7"/>
<feature type="compositionally biased region" description="Acidic residues" evidence="5">
    <location>
        <begin position="54"/>
        <end position="66"/>
    </location>
</feature>
<evidence type="ECO:0000313" key="8">
    <source>
        <dbReference type="Proteomes" id="UP000283383"/>
    </source>
</evidence>
<dbReference type="InterPro" id="IPR023476">
    <property type="entry name" value="Pep_tRNA_hydro_II_dom_sf"/>
</dbReference>
<protein>
    <recommendedName>
        <fullName evidence="1">peptidyl-tRNA hydrolase</fullName>
        <ecNumber evidence="1">3.1.1.29</ecNumber>
    </recommendedName>
</protein>
<feature type="transmembrane region" description="Helical" evidence="6">
    <location>
        <begin position="12"/>
        <end position="32"/>
    </location>
</feature>
<dbReference type="CDD" id="cd02430">
    <property type="entry name" value="PTH2"/>
    <property type="match status" value="1"/>
</dbReference>
<proteinExistence type="inferred from homology"/>
<dbReference type="EC" id="3.1.1.29" evidence="1"/>
<evidence type="ECO:0000256" key="4">
    <source>
        <dbReference type="ARBA" id="ARBA00048707"/>
    </source>
</evidence>
<organism evidence="7 8">
    <name type="scientific">Golovinomyces cichoracearum</name>
    <dbReference type="NCBI Taxonomy" id="62708"/>
    <lineage>
        <taxon>Eukaryota</taxon>
        <taxon>Fungi</taxon>
        <taxon>Dikarya</taxon>
        <taxon>Ascomycota</taxon>
        <taxon>Pezizomycotina</taxon>
        <taxon>Leotiomycetes</taxon>
        <taxon>Erysiphales</taxon>
        <taxon>Erysiphaceae</taxon>
        <taxon>Golovinomyces</taxon>
    </lineage>
</organism>
<name>A0A420I1R7_9PEZI</name>
<keyword evidence="6" id="KW-0472">Membrane</keyword>
<feature type="region of interest" description="Disordered" evidence="5">
    <location>
        <begin position="42"/>
        <end position="111"/>
    </location>
</feature>
<dbReference type="GO" id="GO:0004045">
    <property type="term" value="F:peptidyl-tRNA hydrolase activity"/>
    <property type="evidence" value="ECO:0007669"/>
    <property type="project" value="UniProtKB-EC"/>
</dbReference>
<feature type="compositionally biased region" description="Polar residues" evidence="5">
    <location>
        <begin position="42"/>
        <end position="51"/>
    </location>
</feature>
<dbReference type="Proteomes" id="UP000283383">
    <property type="component" value="Unassembled WGS sequence"/>
</dbReference>
<sequence>MTSIPTTAPTAMLVGTAIVAGISGYVIGVVCCRREVSSTSTSAMISDQGRTANYDDEKESEEEDVDLISLDHAPNWENSIEEDKKDGLRITTKKTKQQQSKPTPNLEEKSSEECKIAAQCSHAALACYKRFLFSNPTSPTLRSWERQGQAKITLQVKSEDELISLQAVALSLGIVAEIITDAGRTQIESGSHTVLGIGPAPKSIINQVTGNLKLL</sequence>
<accession>A0A420I1R7</accession>
<evidence type="ECO:0000313" key="7">
    <source>
        <dbReference type="EMBL" id="RKF63623.1"/>
    </source>
</evidence>
<keyword evidence="2 7" id="KW-0378">Hydrolase</keyword>
<evidence type="ECO:0000256" key="6">
    <source>
        <dbReference type="SAM" id="Phobius"/>
    </source>
</evidence>
<keyword evidence="6" id="KW-0812">Transmembrane</keyword>
<gene>
    <name evidence="7" type="ORF">GcM3_138011</name>
</gene>
<dbReference type="GO" id="GO:0005829">
    <property type="term" value="C:cytosol"/>
    <property type="evidence" value="ECO:0007669"/>
    <property type="project" value="TreeGrafter"/>
</dbReference>
<evidence type="ECO:0000256" key="1">
    <source>
        <dbReference type="ARBA" id="ARBA00013260"/>
    </source>
</evidence>
<keyword evidence="6" id="KW-1133">Transmembrane helix</keyword>
<evidence type="ECO:0000256" key="3">
    <source>
        <dbReference type="ARBA" id="ARBA00038050"/>
    </source>
</evidence>
<dbReference type="Gene3D" id="3.40.1490.10">
    <property type="entry name" value="Bit1"/>
    <property type="match status" value="1"/>
</dbReference>
<comment type="catalytic activity">
    <reaction evidence="4">
        <text>an N-acyl-L-alpha-aminoacyl-tRNA + H2O = an N-acyl-L-amino acid + a tRNA + H(+)</text>
        <dbReference type="Rhea" id="RHEA:54448"/>
        <dbReference type="Rhea" id="RHEA-COMP:10123"/>
        <dbReference type="Rhea" id="RHEA-COMP:13883"/>
        <dbReference type="ChEBI" id="CHEBI:15377"/>
        <dbReference type="ChEBI" id="CHEBI:15378"/>
        <dbReference type="ChEBI" id="CHEBI:59874"/>
        <dbReference type="ChEBI" id="CHEBI:78442"/>
        <dbReference type="ChEBI" id="CHEBI:138191"/>
        <dbReference type="EC" id="3.1.1.29"/>
    </reaction>
</comment>
<evidence type="ECO:0000256" key="2">
    <source>
        <dbReference type="ARBA" id="ARBA00022801"/>
    </source>
</evidence>
<reference evidence="7 8" key="1">
    <citation type="journal article" date="2018" name="BMC Genomics">
        <title>Comparative genome analyses reveal sequence features reflecting distinct modes of host-adaptation between dicot and monocot powdery mildew.</title>
        <authorList>
            <person name="Wu Y."/>
            <person name="Ma X."/>
            <person name="Pan Z."/>
            <person name="Kale S.D."/>
            <person name="Song Y."/>
            <person name="King H."/>
            <person name="Zhang Q."/>
            <person name="Presley C."/>
            <person name="Deng X."/>
            <person name="Wei C.I."/>
            <person name="Xiao S."/>
        </authorList>
    </citation>
    <scope>NUCLEOTIDE SEQUENCE [LARGE SCALE GENOMIC DNA]</scope>
    <source>
        <strain evidence="7">UMSG3</strain>
    </source>
</reference>
<comment type="caution">
    <text evidence="7">The sequence shown here is derived from an EMBL/GenBank/DDBJ whole genome shotgun (WGS) entry which is preliminary data.</text>
</comment>
<dbReference type="AlphaFoldDB" id="A0A420I1R7"/>
<dbReference type="Pfam" id="PF01981">
    <property type="entry name" value="PTH2"/>
    <property type="match status" value="1"/>
</dbReference>
<dbReference type="PANTHER" id="PTHR12649:SF11">
    <property type="entry name" value="PEPTIDYL-TRNA HYDROLASE 2, MITOCHONDRIAL"/>
    <property type="match status" value="1"/>
</dbReference>
<dbReference type="PANTHER" id="PTHR12649">
    <property type="entry name" value="PEPTIDYL-TRNA HYDROLASE 2"/>
    <property type="match status" value="1"/>
</dbReference>
<dbReference type="NCBIfam" id="TIGR00283">
    <property type="entry name" value="arch_pth2"/>
    <property type="match status" value="1"/>
</dbReference>
<dbReference type="InterPro" id="IPR002833">
    <property type="entry name" value="PTH2"/>
</dbReference>
<dbReference type="FunFam" id="3.40.1490.10:FF:000001">
    <property type="entry name" value="Peptidyl-tRNA hydrolase 2"/>
    <property type="match status" value="1"/>
</dbReference>
<dbReference type="EMBL" id="MCBQ01013827">
    <property type="protein sequence ID" value="RKF63623.1"/>
    <property type="molecule type" value="Genomic_DNA"/>
</dbReference>
<comment type="similarity">
    <text evidence="3">Belongs to the PTH2 family.</text>
</comment>